<dbReference type="EMBL" id="PJMW01000002">
    <property type="protein sequence ID" value="PKV81657.1"/>
    <property type="molecule type" value="Genomic_DNA"/>
</dbReference>
<feature type="domain" description="HTH araC/xylS-type" evidence="5">
    <location>
        <begin position="170"/>
        <end position="253"/>
    </location>
</feature>
<dbReference type="PROSITE" id="PS01124">
    <property type="entry name" value="HTH_ARAC_FAMILY_2"/>
    <property type="match status" value="1"/>
</dbReference>
<dbReference type="Proteomes" id="UP000233766">
    <property type="component" value="Unassembled WGS sequence"/>
</dbReference>
<gene>
    <name evidence="6" type="ORF">ATK86_6126</name>
</gene>
<dbReference type="OrthoDB" id="2559672at2"/>
<dbReference type="GO" id="GO:0043565">
    <property type="term" value="F:sequence-specific DNA binding"/>
    <property type="evidence" value="ECO:0007669"/>
    <property type="project" value="InterPro"/>
</dbReference>
<evidence type="ECO:0000256" key="1">
    <source>
        <dbReference type="ARBA" id="ARBA00023015"/>
    </source>
</evidence>
<keyword evidence="2 6" id="KW-0238">DNA-binding</keyword>
<dbReference type="GO" id="GO:0003700">
    <property type="term" value="F:DNA-binding transcription factor activity"/>
    <property type="evidence" value="ECO:0007669"/>
    <property type="project" value="InterPro"/>
</dbReference>
<evidence type="ECO:0000256" key="2">
    <source>
        <dbReference type="ARBA" id="ARBA00023125"/>
    </source>
</evidence>
<dbReference type="PANTHER" id="PTHR46796">
    <property type="entry name" value="HTH-TYPE TRANSCRIPTIONAL ACTIVATOR RHAS-RELATED"/>
    <property type="match status" value="1"/>
</dbReference>
<evidence type="ECO:0000313" key="6">
    <source>
        <dbReference type="EMBL" id="PKV81657.1"/>
    </source>
</evidence>
<organism evidence="6 7">
    <name type="scientific">Nocardia fluminea</name>
    <dbReference type="NCBI Taxonomy" id="134984"/>
    <lineage>
        <taxon>Bacteria</taxon>
        <taxon>Bacillati</taxon>
        <taxon>Actinomycetota</taxon>
        <taxon>Actinomycetes</taxon>
        <taxon>Mycobacteriales</taxon>
        <taxon>Nocardiaceae</taxon>
        <taxon>Nocardia</taxon>
    </lineage>
</organism>
<dbReference type="InterPro" id="IPR050204">
    <property type="entry name" value="AraC_XylS_family_regulators"/>
</dbReference>
<evidence type="ECO:0000313" key="7">
    <source>
        <dbReference type="Proteomes" id="UP000233766"/>
    </source>
</evidence>
<dbReference type="InterPro" id="IPR018060">
    <property type="entry name" value="HTH_AraC"/>
</dbReference>
<reference evidence="6 7" key="1">
    <citation type="submission" date="2017-12" db="EMBL/GenBank/DDBJ databases">
        <title>Sequencing the genomes of 1000 Actinobacteria strains.</title>
        <authorList>
            <person name="Klenk H.-P."/>
        </authorList>
    </citation>
    <scope>NUCLEOTIDE SEQUENCE [LARGE SCALE GENOMIC DNA]</scope>
    <source>
        <strain evidence="6 7">DSM 44489</strain>
    </source>
</reference>
<sequence>MELHRACRAAGIGVVSISEHVGPARAHRAVPALSGRLVVSLGAPLEVGYAGQTLRAQAVVAGLMRPGIATPVTTLLARQPTAYVELSPAALRRLIGMPLSEVDAGGVVADAVLPWANSLCEELAEHPTDRREAVLRTRLLEQLNRAEYDAAADHALRALSLIRAGGGAASVDDLAGDVHLSARRLREVMRRSLGVTPKFASRVARLECAVHRVGTGAKSWAQVAAESGFHDQSHLVHEFGDLMNTTPTGWLAEEGRNLQGPPRPAPRP</sequence>
<dbReference type="AlphaFoldDB" id="A0A2N3VJ61"/>
<dbReference type="SUPFAM" id="SSF46689">
    <property type="entry name" value="Homeodomain-like"/>
    <property type="match status" value="1"/>
</dbReference>
<dbReference type="RefSeq" id="WP_101467336.1">
    <property type="nucleotide sequence ID" value="NZ_PJMW01000002.1"/>
</dbReference>
<keyword evidence="1" id="KW-0805">Transcription regulation</keyword>
<keyword evidence="7" id="KW-1185">Reference proteome</keyword>
<dbReference type="SMART" id="SM00342">
    <property type="entry name" value="HTH_ARAC"/>
    <property type="match status" value="1"/>
</dbReference>
<feature type="region of interest" description="Disordered" evidence="4">
    <location>
        <begin position="248"/>
        <end position="268"/>
    </location>
</feature>
<evidence type="ECO:0000256" key="3">
    <source>
        <dbReference type="ARBA" id="ARBA00023163"/>
    </source>
</evidence>
<dbReference type="Gene3D" id="1.10.10.60">
    <property type="entry name" value="Homeodomain-like"/>
    <property type="match status" value="1"/>
</dbReference>
<keyword evidence="3" id="KW-0804">Transcription</keyword>
<dbReference type="Pfam" id="PF12833">
    <property type="entry name" value="HTH_18"/>
    <property type="match status" value="1"/>
</dbReference>
<accession>A0A2N3VJ61</accession>
<name>A0A2N3VJ61_9NOCA</name>
<comment type="caution">
    <text evidence="6">The sequence shown here is derived from an EMBL/GenBank/DDBJ whole genome shotgun (WGS) entry which is preliminary data.</text>
</comment>
<evidence type="ECO:0000256" key="4">
    <source>
        <dbReference type="SAM" id="MobiDB-lite"/>
    </source>
</evidence>
<dbReference type="InterPro" id="IPR009057">
    <property type="entry name" value="Homeodomain-like_sf"/>
</dbReference>
<protein>
    <submittedName>
        <fullName evidence="6">AraC-like DNA-binding protein</fullName>
    </submittedName>
</protein>
<evidence type="ECO:0000259" key="5">
    <source>
        <dbReference type="PROSITE" id="PS01124"/>
    </source>
</evidence>
<proteinExistence type="predicted"/>